<dbReference type="PROSITE" id="PS50949">
    <property type="entry name" value="HTH_GNTR"/>
    <property type="match status" value="1"/>
</dbReference>
<name>A0A261QZI2_9BORD</name>
<dbReference type="SMART" id="SM00345">
    <property type="entry name" value="HTH_GNTR"/>
    <property type="match status" value="1"/>
</dbReference>
<keyword evidence="3" id="KW-0804">Transcription</keyword>
<evidence type="ECO:0000313" key="6">
    <source>
        <dbReference type="EMBL" id="OZI18179.1"/>
    </source>
</evidence>
<evidence type="ECO:0000313" key="7">
    <source>
        <dbReference type="Proteomes" id="UP000216947"/>
    </source>
</evidence>
<dbReference type="CDD" id="cd07377">
    <property type="entry name" value="WHTH_GntR"/>
    <property type="match status" value="1"/>
</dbReference>
<dbReference type="InterPro" id="IPR008920">
    <property type="entry name" value="TF_FadR/GntR_C"/>
</dbReference>
<dbReference type="PANTHER" id="PTHR43537:SF45">
    <property type="entry name" value="GNTR FAMILY REGULATORY PROTEIN"/>
    <property type="match status" value="1"/>
</dbReference>
<keyword evidence="1" id="KW-0805">Transcription regulation</keyword>
<dbReference type="InterPro" id="IPR036390">
    <property type="entry name" value="WH_DNA-bd_sf"/>
</dbReference>
<dbReference type="SUPFAM" id="SSF46785">
    <property type="entry name" value="Winged helix' DNA-binding domain"/>
    <property type="match status" value="1"/>
</dbReference>
<accession>A0A261QZI2</accession>
<dbReference type="InterPro" id="IPR036388">
    <property type="entry name" value="WH-like_DNA-bd_sf"/>
</dbReference>
<dbReference type="InterPro" id="IPR011711">
    <property type="entry name" value="GntR_C"/>
</dbReference>
<evidence type="ECO:0000259" key="5">
    <source>
        <dbReference type="PROSITE" id="PS50949"/>
    </source>
</evidence>
<feature type="domain" description="HTH gntR-type" evidence="5">
    <location>
        <begin position="34"/>
        <end position="101"/>
    </location>
</feature>
<reference evidence="7" key="1">
    <citation type="submission" date="2017-05" db="EMBL/GenBank/DDBJ databases">
        <title>Complete and WGS of Bordetella genogroups.</title>
        <authorList>
            <person name="Spilker T."/>
            <person name="Lipuma J."/>
        </authorList>
    </citation>
    <scope>NUCLEOTIDE SEQUENCE [LARGE SCALE GENOMIC DNA]</scope>
    <source>
        <strain evidence="7">AU18089</strain>
    </source>
</reference>
<evidence type="ECO:0000256" key="4">
    <source>
        <dbReference type="SAM" id="MobiDB-lite"/>
    </source>
</evidence>
<dbReference type="PANTHER" id="PTHR43537">
    <property type="entry name" value="TRANSCRIPTIONAL REGULATOR, GNTR FAMILY"/>
    <property type="match status" value="1"/>
</dbReference>
<organism evidence="6 7">
    <name type="scientific">Bordetella genomosp. 7</name>
    <dbReference type="NCBI Taxonomy" id="1416805"/>
    <lineage>
        <taxon>Bacteria</taxon>
        <taxon>Pseudomonadati</taxon>
        <taxon>Pseudomonadota</taxon>
        <taxon>Betaproteobacteria</taxon>
        <taxon>Burkholderiales</taxon>
        <taxon>Alcaligenaceae</taxon>
        <taxon>Bordetella</taxon>
    </lineage>
</organism>
<keyword evidence="7" id="KW-1185">Reference proteome</keyword>
<dbReference type="Proteomes" id="UP000216947">
    <property type="component" value="Unassembled WGS sequence"/>
</dbReference>
<dbReference type="AlphaFoldDB" id="A0A261QZI2"/>
<dbReference type="Gene3D" id="1.20.120.530">
    <property type="entry name" value="GntR ligand-binding domain-like"/>
    <property type="match status" value="1"/>
</dbReference>
<dbReference type="Gene3D" id="1.10.10.10">
    <property type="entry name" value="Winged helix-like DNA-binding domain superfamily/Winged helix DNA-binding domain"/>
    <property type="match status" value="1"/>
</dbReference>
<gene>
    <name evidence="6" type="ORF">CAL19_14090</name>
</gene>
<dbReference type="GO" id="GO:0003700">
    <property type="term" value="F:DNA-binding transcription factor activity"/>
    <property type="evidence" value="ECO:0007669"/>
    <property type="project" value="InterPro"/>
</dbReference>
<evidence type="ECO:0000256" key="1">
    <source>
        <dbReference type="ARBA" id="ARBA00023015"/>
    </source>
</evidence>
<dbReference type="Pfam" id="PF07729">
    <property type="entry name" value="FCD"/>
    <property type="match status" value="1"/>
</dbReference>
<dbReference type="InterPro" id="IPR000524">
    <property type="entry name" value="Tscrpt_reg_HTH_GntR"/>
</dbReference>
<evidence type="ECO:0000256" key="3">
    <source>
        <dbReference type="ARBA" id="ARBA00023163"/>
    </source>
</evidence>
<feature type="compositionally biased region" description="Basic residues" evidence="4">
    <location>
        <begin position="1"/>
        <end position="11"/>
    </location>
</feature>
<comment type="caution">
    <text evidence="6">The sequence shown here is derived from an EMBL/GenBank/DDBJ whole genome shotgun (WGS) entry which is preliminary data.</text>
</comment>
<dbReference type="GO" id="GO:0003677">
    <property type="term" value="F:DNA binding"/>
    <property type="evidence" value="ECO:0007669"/>
    <property type="project" value="UniProtKB-KW"/>
</dbReference>
<dbReference type="SUPFAM" id="SSF48008">
    <property type="entry name" value="GntR ligand-binding domain-like"/>
    <property type="match status" value="1"/>
</dbReference>
<sequence length="257" mass="29149">MPRRTLPHRGAPRNSPRPTRAAAPAGDLVSAVSDSTVDRVYIQLRSMAIGYEFKPGEKLNEVALARQLEVSRTPLREALNRLGIEGLLRFQPGKGFYCRDLDVHEIFHLYELRKVVEVAGARLSMARARDEDIHALMQFLDDTGPEPGDRSVAELVDLDETFHERLLEMSGNNEMLRVLQNINARIRFVRWIDMRLGDRANTQREHRLILQALLARDDGSCTALLEKHIDRRLDQITSAIREGYAQIYMGAQVQAAA</sequence>
<protein>
    <submittedName>
        <fullName evidence="6">GntR family transcriptional regulator</fullName>
    </submittedName>
</protein>
<proteinExistence type="predicted"/>
<dbReference type="Pfam" id="PF00392">
    <property type="entry name" value="GntR"/>
    <property type="match status" value="1"/>
</dbReference>
<evidence type="ECO:0000256" key="2">
    <source>
        <dbReference type="ARBA" id="ARBA00023125"/>
    </source>
</evidence>
<feature type="region of interest" description="Disordered" evidence="4">
    <location>
        <begin position="1"/>
        <end position="26"/>
    </location>
</feature>
<dbReference type="SMART" id="SM00895">
    <property type="entry name" value="FCD"/>
    <property type="match status" value="1"/>
</dbReference>
<keyword evidence="2" id="KW-0238">DNA-binding</keyword>
<dbReference type="EMBL" id="NEVK01000006">
    <property type="protein sequence ID" value="OZI18179.1"/>
    <property type="molecule type" value="Genomic_DNA"/>
</dbReference>